<feature type="domain" description="DUF6351" evidence="2">
    <location>
        <begin position="32"/>
        <end position="688"/>
    </location>
</feature>
<dbReference type="OrthoDB" id="3078806at2"/>
<keyword evidence="1" id="KW-0732">Signal</keyword>
<evidence type="ECO:0000256" key="1">
    <source>
        <dbReference type="SAM" id="SignalP"/>
    </source>
</evidence>
<keyword evidence="4" id="KW-1185">Reference proteome</keyword>
<feature type="chain" id="PRO_5026672219" description="DUF6351 domain-containing protein" evidence="1">
    <location>
        <begin position="21"/>
        <end position="700"/>
    </location>
</feature>
<name>A0A6N7YU85_9PSEU</name>
<feature type="signal peptide" evidence="1">
    <location>
        <begin position="1"/>
        <end position="20"/>
    </location>
</feature>
<sequence>MTVACAVLLGAAVVSLPASAASGFADRAAPSITVVSNTHPELVSGNDVLVRITAPDAAPIRVTANGREISGFTRQQDGSLLGLVTGLRSGDNHITATSHGRAAELNVVNHPDSGPVFSGPRQSPYYCETTAFGLAPAGRPLCSAPTVVSYRYRTTGGAFAPLADPTARPADLATTTVNGRTVPYLVRVETGTIDRAVYQFAALYDGSAPSPVHPDTSWNNRLVYTFGGGCDGGHQQGNTTGGVINDLFLSRGYAVASSSLNVLDNNCSTVLSAEAAMMVKEHFIETYGPVAHTIGWGVSGGSIQQYSIANAYPGIIDGIIPGLSFPDPLGILEAGADCGLLTRFFAGAGTSFTAAERQAVTGHLNNDTCVSFDHYFVNRITPAGSCNNHIAVVDNVIPPADIWNPVTNPDGVKCSALESDANQLGRDPATGFVRSVLDNVGVQYGLTALQHGQITPAEFATLNASVGGYDTTGTPVASRTQADPRALNAAYHDNILNSAGQGLGTIPIIDARMDMDNAGPLWDTHTTQWSYVTRDRLRAANGTAANQVIIEYQNTPDQSAAANSYALSAMDQWLTNIEADHFTRSQQAKVIANKPAGLGDGCYLSAGDRIQAPLTYPATGRCAATYPVGSAPRLQAGGPLSENVLKCALRPLNFADYPVRFTPAEQEELRRAFPNGVCDYTKPGIGQNQRPGAWLTYGDH</sequence>
<dbReference type="Proteomes" id="UP000440096">
    <property type="component" value="Unassembled WGS sequence"/>
</dbReference>
<dbReference type="InterPro" id="IPR045556">
    <property type="entry name" value="DUF6351"/>
</dbReference>
<protein>
    <recommendedName>
        <fullName evidence="2">DUF6351 domain-containing protein</fullName>
    </recommendedName>
</protein>
<gene>
    <name evidence="3" type="ORF">GKO32_21990</name>
</gene>
<reference evidence="3 4" key="1">
    <citation type="submission" date="2019-11" db="EMBL/GenBank/DDBJ databases">
        <title>Draft genome of Amycolatopsis RM579.</title>
        <authorList>
            <person name="Duangmal K."/>
            <person name="Mingma R."/>
        </authorList>
    </citation>
    <scope>NUCLEOTIDE SEQUENCE [LARGE SCALE GENOMIC DNA]</scope>
    <source>
        <strain evidence="3 4">RM579</strain>
    </source>
</reference>
<dbReference type="EMBL" id="WMBA01000036">
    <property type="protein sequence ID" value="MTD56615.1"/>
    <property type="molecule type" value="Genomic_DNA"/>
</dbReference>
<evidence type="ECO:0000313" key="3">
    <source>
        <dbReference type="EMBL" id="MTD56615.1"/>
    </source>
</evidence>
<evidence type="ECO:0000259" key="2">
    <source>
        <dbReference type="Pfam" id="PF19878"/>
    </source>
</evidence>
<dbReference type="Pfam" id="PF19878">
    <property type="entry name" value="DUF6351"/>
    <property type="match status" value="1"/>
</dbReference>
<accession>A0A6N7YU85</accession>
<comment type="caution">
    <text evidence="3">The sequence shown here is derived from an EMBL/GenBank/DDBJ whole genome shotgun (WGS) entry which is preliminary data.</text>
</comment>
<proteinExistence type="predicted"/>
<evidence type="ECO:0000313" key="4">
    <source>
        <dbReference type="Proteomes" id="UP000440096"/>
    </source>
</evidence>
<organism evidence="3 4">
    <name type="scientific">Amycolatopsis pithecellobii</name>
    <dbReference type="NCBI Taxonomy" id="664692"/>
    <lineage>
        <taxon>Bacteria</taxon>
        <taxon>Bacillati</taxon>
        <taxon>Actinomycetota</taxon>
        <taxon>Actinomycetes</taxon>
        <taxon>Pseudonocardiales</taxon>
        <taxon>Pseudonocardiaceae</taxon>
        <taxon>Amycolatopsis</taxon>
    </lineage>
</organism>
<dbReference type="AlphaFoldDB" id="A0A6N7YU85"/>